<feature type="signal peptide" evidence="3">
    <location>
        <begin position="1"/>
        <end position="24"/>
    </location>
</feature>
<accession>A0A7N0V1D9</accession>
<dbReference type="InterPro" id="IPR052210">
    <property type="entry name" value="LysM1-like"/>
</dbReference>
<feature type="chain" id="PRO_5029534971" description="LysM domain-containing protein" evidence="3">
    <location>
        <begin position="25"/>
        <end position="92"/>
    </location>
</feature>
<keyword evidence="1" id="KW-0147">Chitin-binding</keyword>
<evidence type="ECO:0000313" key="5">
    <source>
        <dbReference type="EnsemblPlants" id="Kaladp0096s0143.1.v1.1"/>
    </source>
</evidence>
<dbReference type="PANTHER" id="PTHR34997:SF1">
    <property type="entry name" value="PEPTIDOGLYCAN-BINDING LYSIN DOMAIN"/>
    <property type="match status" value="1"/>
</dbReference>
<dbReference type="OMA" id="PNINCKK"/>
<dbReference type="Gramene" id="Kaladp0096s0143.1.v1.1">
    <property type="protein sequence ID" value="Kaladp0096s0143.1.v1.1"/>
    <property type="gene ID" value="Kaladp0096s0143.v1.1"/>
</dbReference>
<protein>
    <recommendedName>
        <fullName evidence="4">LysM domain-containing protein</fullName>
    </recommendedName>
</protein>
<reference evidence="5" key="1">
    <citation type="submission" date="2021-01" db="UniProtKB">
        <authorList>
            <consortium name="EnsemblPlants"/>
        </authorList>
    </citation>
    <scope>IDENTIFICATION</scope>
</reference>
<dbReference type="GO" id="GO:0008061">
    <property type="term" value="F:chitin binding"/>
    <property type="evidence" value="ECO:0007669"/>
    <property type="project" value="UniProtKB-KW"/>
</dbReference>
<dbReference type="SUPFAM" id="SSF54106">
    <property type="entry name" value="LysM domain"/>
    <property type="match status" value="1"/>
</dbReference>
<evidence type="ECO:0000259" key="4">
    <source>
        <dbReference type="PROSITE" id="PS51782"/>
    </source>
</evidence>
<dbReference type="PROSITE" id="PS51782">
    <property type="entry name" value="LYSM"/>
    <property type="match status" value="1"/>
</dbReference>
<dbReference type="Proteomes" id="UP000594263">
    <property type="component" value="Unplaced"/>
</dbReference>
<name>A0A7N0V1D9_KALFE</name>
<dbReference type="Gene3D" id="3.10.350.10">
    <property type="entry name" value="LysM domain"/>
    <property type="match status" value="1"/>
</dbReference>
<sequence>MANCKSAFLPALLSFLLVASVVHSRQFDSAFGGESAPADVTCATVYGSEQDDTCVSVGLKFKLDETAFLKINPNINCKKIFVGQWLCVNGNA</sequence>
<organism evidence="5 6">
    <name type="scientific">Kalanchoe fedtschenkoi</name>
    <name type="common">Lavender scallops</name>
    <name type="synonym">South American air plant</name>
    <dbReference type="NCBI Taxonomy" id="63787"/>
    <lineage>
        <taxon>Eukaryota</taxon>
        <taxon>Viridiplantae</taxon>
        <taxon>Streptophyta</taxon>
        <taxon>Embryophyta</taxon>
        <taxon>Tracheophyta</taxon>
        <taxon>Spermatophyta</taxon>
        <taxon>Magnoliopsida</taxon>
        <taxon>eudicotyledons</taxon>
        <taxon>Gunneridae</taxon>
        <taxon>Pentapetalae</taxon>
        <taxon>Saxifragales</taxon>
        <taxon>Crassulaceae</taxon>
        <taxon>Kalanchoe</taxon>
    </lineage>
</organism>
<evidence type="ECO:0000256" key="1">
    <source>
        <dbReference type="ARBA" id="ARBA00022669"/>
    </source>
</evidence>
<dbReference type="AlphaFoldDB" id="A0A7N0V1D9"/>
<dbReference type="InterPro" id="IPR036779">
    <property type="entry name" value="LysM_dom_sf"/>
</dbReference>
<dbReference type="CDD" id="cd00118">
    <property type="entry name" value="LysM"/>
    <property type="match status" value="1"/>
</dbReference>
<dbReference type="Pfam" id="PF01476">
    <property type="entry name" value="LysM"/>
    <property type="match status" value="1"/>
</dbReference>
<dbReference type="PANTHER" id="PTHR34997">
    <property type="entry name" value="AM15"/>
    <property type="match status" value="1"/>
</dbReference>
<dbReference type="EnsemblPlants" id="Kaladp0096s0143.1.v1.1">
    <property type="protein sequence ID" value="Kaladp0096s0143.1.v1.1"/>
    <property type="gene ID" value="Kaladp0096s0143.v1.1"/>
</dbReference>
<keyword evidence="2" id="KW-0843">Virulence</keyword>
<proteinExistence type="predicted"/>
<evidence type="ECO:0000256" key="3">
    <source>
        <dbReference type="SAM" id="SignalP"/>
    </source>
</evidence>
<evidence type="ECO:0000313" key="6">
    <source>
        <dbReference type="Proteomes" id="UP000594263"/>
    </source>
</evidence>
<feature type="domain" description="LysM" evidence="4">
    <location>
        <begin position="44"/>
        <end position="88"/>
    </location>
</feature>
<keyword evidence="3" id="KW-0732">Signal</keyword>
<dbReference type="InterPro" id="IPR018392">
    <property type="entry name" value="LysM"/>
</dbReference>
<keyword evidence="6" id="KW-1185">Reference proteome</keyword>
<evidence type="ECO:0000256" key="2">
    <source>
        <dbReference type="ARBA" id="ARBA00023026"/>
    </source>
</evidence>